<dbReference type="Gene3D" id="3.40.1010.10">
    <property type="entry name" value="Cobalt-precorrin-4 Transmethylase, Domain 1"/>
    <property type="match status" value="1"/>
</dbReference>
<dbReference type="CDD" id="cd11529">
    <property type="entry name" value="NTP-PPase_MazG_Cterm"/>
    <property type="match status" value="1"/>
</dbReference>
<keyword evidence="4" id="KW-1185">Reference proteome</keyword>
<evidence type="ECO:0008006" key="5">
    <source>
        <dbReference type="Google" id="ProtNLM"/>
    </source>
</evidence>
<dbReference type="Pfam" id="PF03819">
    <property type="entry name" value="MazG"/>
    <property type="match status" value="1"/>
</dbReference>
<dbReference type="InterPro" id="IPR048015">
    <property type="entry name" value="NTP-PPase_MazG-like_N"/>
</dbReference>
<proteinExistence type="predicted"/>
<dbReference type="InterPro" id="IPR000878">
    <property type="entry name" value="4pyrrol_Mease"/>
</dbReference>
<evidence type="ECO:0000259" key="1">
    <source>
        <dbReference type="Pfam" id="PF00590"/>
    </source>
</evidence>
<dbReference type="GO" id="GO:0008168">
    <property type="term" value="F:methyltransferase activity"/>
    <property type="evidence" value="ECO:0007669"/>
    <property type="project" value="InterPro"/>
</dbReference>
<dbReference type="SUPFAM" id="SSF101386">
    <property type="entry name" value="all-alpha NTP pyrophosphatases"/>
    <property type="match status" value="1"/>
</dbReference>
<dbReference type="GO" id="GO:0046081">
    <property type="term" value="P:dUTP catabolic process"/>
    <property type="evidence" value="ECO:0007669"/>
    <property type="project" value="TreeGrafter"/>
</dbReference>
<dbReference type="RefSeq" id="WP_087861544.1">
    <property type="nucleotide sequence ID" value="NZ_LT859958.1"/>
</dbReference>
<dbReference type="OrthoDB" id="9808939at2"/>
<gene>
    <name evidence="3" type="ORF">CFX1CAM_0551</name>
</gene>
<dbReference type="EMBL" id="LT859958">
    <property type="protein sequence ID" value="SMX53617.1"/>
    <property type="molecule type" value="Genomic_DNA"/>
</dbReference>
<name>A0A1Y6K438_9CHLR</name>
<dbReference type="GO" id="GO:0046047">
    <property type="term" value="P:TTP catabolic process"/>
    <property type="evidence" value="ECO:0007669"/>
    <property type="project" value="TreeGrafter"/>
</dbReference>
<dbReference type="Proteomes" id="UP000195514">
    <property type="component" value="Chromosome I"/>
</dbReference>
<dbReference type="AlphaFoldDB" id="A0A1Y6K438"/>
<dbReference type="InterPro" id="IPR048011">
    <property type="entry name" value="NTP-PPase_MazG-like_C"/>
</dbReference>
<dbReference type="InterPro" id="IPR035996">
    <property type="entry name" value="4pyrrol_Methylase_sf"/>
</dbReference>
<dbReference type="Pfam" id="PF00590">
    <property type="entry name" value="TP_methylase"/>
    <property type="match status" value="1"/>
</dbReference>
<dbReference type="CDD" id="cd11723">
    <property type="entry name" value="YabN_N_like"/>
    <property type="match status" value="1"/>
</dbReference>
<dbReference type="NCBIfam" id="TIGR00444">
    <property type="entry name" value="mazG"/>
    <property type="match status" value="1"/>
</dbReference>
<dbReference type="SUPFAM" id="SSF53790">
    <property type="entry name" value="Tetrapyrrole methylase"/>
    <property type="match status" value="1"/>
</dbReference>
<dbReference type="InterPro" id="IPR035013">
    <property type="entry name" value="YabN_N"/>
</dbReference>
<dbReference type="GO" id="GO:0046061">
    <property type="term" value="P:dATP catabolic process"/>
    <property type="evidence" value="ECO:0007669"/>
    <property type="project" value="TreeGrafter"/>
</dbReference>
<dbReference type="NCBIfam" id="NF007113">
    <property type="entry name" value="PRK09562.1"/>
    <property type="match status" value="1"/>
</dbReference>
<dbReference type="FunFam" id="1.10.287.1080:FF:000001">
    <property type="entry name" value="Nucleoside triphosphate pyrophosphohydrolase"/>
    <property type="match status" value="1"/>
</dbReference>
<dbReference type="CDD" id="cd11528">
    <property type="entry name" value="NTP-PPase_MazG_Nterm"/>
    <property type="match status" value="1"/>
</dbReference>
<evidence type="ECO:0000313" key="3">
    <source>
        <dbReference type="EMBL" id="SMX53617.1"/>
    </source>
</evidence>
<dbReference type="InterPro" id="IPR011551">
    <property type="entry name" value="NTP_PyrPHydrolase_MazG"/>
</dbReference>
<evidence type="ECO:0000259" key="2">
    <source>
        <dbReference type="Pfam" id="PF03819"/>
    </source>
</evidence>
<dbReference type="PANTHER" id="PTHR30522">
    <property type="entry name" value="NUCLEOSIDE TRIPHOSPHATE PYROPHOSPHOHYDROLASE"/>
    <property type="match status" value="1"/>
</dbReference>
<dbReference type="InterPro" id="IPR004518">
    <property type="entry name" value="MazG-like_dom"/>
</dbReference>
<feature type="domain" description="NTP pyrophosphohydrolase MazG-like" evidence="2">
    <location>
        <begin position="261"/>
        <end position="334"/>
    </location>
</feature>
<sequence length="497" mass="55057">MTNNEGKGFRTGITLLGLGPGDPASLTRRTWSWLEGIDILYLRTAHHPSVSHLPAHLVIESFDPFYERYDDFESVYEAIVEKILHLGMNTRVTYGVPGHPFVAEATCPEIARRANQVGIPVQVIDGLSFLEPTWRALGVDPFPNTSLADALEIAMRQTPGFPPSSPALIAQIYDRDVAAAVKLTLMTAYPDEHPVFLVHGAGTDAEIVEELPLHEIDKSPHIRLLSSLYVPPLSPQASFEAFQEVIARLRAPDGCPWDREQTHLTLRPFLLEEAYETLDALDREDMVDLEEELGDLLLQILLHAQIAEEQGHFNIHHVIEGIANKLIRRHPHVFSGRAVDGVQGVIRSWEEIKAEERQAHEVGEKSGILDGVPTALPALLQAEHIIERVSRVGFQGLSSLGELDTIREGLEALEASQAKAKQTIFGELLLGLTSLAHRFGIDAESALREALNRFRDRFGMMEAEALATGEKLIDLSTEELSRRWNQTLGAGQEQAAV</sequence>
<dbReference type="InterPro" id="IPR014777">
    <property type="entry name" value="4pyrrole_Mease_sub1"/>
</dbReference>
<dbReference type="GO" id="GO:0006203">
    <property type="term" value="P:dGTP catabolic process"/>
    <property type="evidence" value="ECO:0007669"/>
    <property type="project" value="TreeGrafter"/>
</dbReference>
<dbReference type="KEGG" id="abat:CFX1CAM_0551"/>
<evidence type="ECO:0000313" key="4">
    <source>
        <dbReference type="Proteomes" id="UP000195514"/>
    </source>
</evidence>
<dbReference type="GO" id="GO:0047429">
    <property type="term" value="F:nucleoside triphosphate diphosphatase activity"/>
    <property type="evidence" value="ECO:0007669"/>
    <property type="project" value="InterPro"/>
</dbReference>
<reference evidence="4" key="1">
    <citation type="submission" date="2017-05" db="EMBL/GenBank/DDBJ databases">
        <authorList>
            <person name="Kirkegaard R."/>
            <person name="Mcilroy J S."/>
        </authorList>
    </citation>
    <scope>NUCLEOTIDE SEQUENCE [LARGE SCALE GENOMIC DNA]</scope>
</reference>
<dbReference type="GO" id="GO:0006950">
    <property type="term" value="P:response to stress"/>
    <property type="evidence" value="ECO:0007669"/>
    <property type="project" value="UniProtKB-ARBA"/>
</dbReference>
<accession>A0A1Y6K438</accession>
<dbReference type="GO" id="GO:0046052">
    <property type="term" value="P:UTP catabolic process"/>
    <property type="evidence" value="ECO:0007669"/>
    <property type="project" value="TreeGrafter"/>
</dbReference>
<dbReference type="Gene3D" id="1.10.287.1080">
    <property type="entry name" value="MazG-like"/>
    <property type="match status" value="2"/>
</dbReference>
<organism evidence="3 4">
    <name type="scientific">Candidatus Brevifilum fermentans</name>
    <dbReference type="NCBI Taxonomy" id="1986204"/>
    <lineage>
        <taxon>Bacteria</taxon>
        <taxon>Bacillati</taxon>
        <taxon>Chloroflexota</taxon>
        <taxon>Anaerolineae</taxon>
        <taxon>Anaerolineales</taxon>
        <taxon>Anaerolineaceae</taxon>
        <taxon>Candidatus Brevifilum</taxon>
    </lineage>
</organism>
<dbReference type="GO" id="GO:0046076">
    <property type="term" value="P:dTTP catabolic process"/>
    <property type="evidence" value="ECO:0007669"/>
    <property type="project" value="TreeGrafter"/>
</dbReference>
<protein>
    <recommendedName>
        <fullName evidence="5">Nucleoside triphosphate pyrophosphohydrolase</fullName>
    </recommendedName>
</protein>
<feature type="domain" description="Tetrapyrrole methylase" evidence="1">
    <location>
        <begin position="13"/>
        <end position="216"/>
    </location>
</feature>
<dbReference type="PANTHER" id="PTHR30522:SF0">
    <property type="entry name" value="NUCLEOSIDE TRIPHOSPHATE PYROPHOSPHOHYDROLASE"/>
    <property type="match status" value="1"/>
</dbReference>